<dbReference type="AlphaFoldDB" id="A0AAW2JMS7"/>
<feature type="region of interest" description="Disordered" evidence="1">
    <location>
        <begin position="1"/>
        <end position="49"/>
    </location>
</feature>
<proteinExistence type="predicted"/>
<accession>A0AAW2JMS7</accession>
<comment type="caution">
    <text evidence="2">The sequence shown here is derived from an EMBL/GenBank/DDBJ whole genome shotgun (WGS) entry which is preliminary data.</text>
</comment>
<reference evidence="2" key="1">
    <citation type="submission" date="2020-06" db="EMBL/GenBank/DDBJ databases">
        <authorList>
            <person name="Li T."/>
            <person name="Hu X."/>
            <person name="Zhang T."/>
            <person name="Song X."/>
            <person name="Zhang H."/>
            <person name="Dai N."/>
            <person name="Sheng W."/>
            <person name="Hou X."/>
            <person name="Wei L."/>
        </authorList>
    </citation>
    <scope>NUCLEOTIDE SEQUENCE</scope>
    <source>
        <strain evidence="2">G02</strain>
        <tissue evidence="2">Leaf</tissue>
    </source>
</reference>
<name>A0AAW2JMS7_SESRA</name>
<reference evidence="2" key="2">
    <citation type="journal article" date="2024" name="Plant">
        <title>Genomic evolution and insights into agronomic trait innovations of Sesamum species.</title>
        <authorList>
            <person name="Miao H."/>
            <person name="Wang L."/>
            <person name="Qu L."/>
            <person name="Liu H."/>
            <person name="Sun Y."/>
            <person name="Le M."/>
            <person name="Wang Q."/>
            <person name="Wei S."/>
            <person name="Zheng Y."/>
            <person name="Lin W."/>
            <person name="Duan Y."/>
            <person name="Cao H."/>
            <person name="Xiong S."/>
            <person name="Wang X."/>
            <person name="Wei L."/>
            <person name="Li C."/>
            <person name="Ma Q."/>
            <person name="Ju M."/>
            <person name="Zhao R."/>
            <person name="Li G."/>
            <person name="Mu C."/>
            <person name="Tian Q."/>
            <person name="Mei H."/>
            <person name="Zhang T."/>
            <person name="Gao T."/>
            <person name="Zhang H."/>
        </authorList>
    </citation>
    <scope>NUCLEOTIDE SEQUENCE</scope>
    <source>
        <strain evidence="2">G02</strain>
    </source>
</reference>
<gene>
    <name evidence="2" type="ORF">Sradi_6839200</name>
</gene>
<organism evidence="2">
    <name type="scientific">Sesamum radiatum</name>
    <name type="common">Black benniseed</name>
    <dbReference type="NCBI Taxonomy" id="300843"/>
    <lineage>
        <taxon>Eukaryota</taxon>
        <taxon>Viridiplantae</taxon>
        <taxon>Streptophyta</taxon>
        <taxon>Embryophyta</taxon>
        <taxon>Tracheophyta</taxon>
        <taxon>Spermatophyta</taxon>
        <taxon>Magnoliopsida</taxon>
        <taxon>eudicotyledons</taxon>
        <taxon>Gunneridae</taxon>
        <taxon>Pentapetalae</taxon>
        <taxon>asterids</taxon>
        <taxon>lamiids</taxon>
        <taxon>Lamiales</taxon>
        <taxon>Pedaliaceae</taxon>
        <taxon>Sesamum</taxon>
    </lineage>
</organism>
<protein>
    <submittedName>
        <fullName evidence="2">Uncharacterized protein</fullName>
    </submittedName>
</protein>
<evidence type="ECO:0000256" key="1">
    <source>
        <dbReference type="SAM" id="MobiDB-lite"/>
    </source>
</evidence>
<evidence type="ECO:0000313" key="2">
    <source>
        <dbReference type="EMBL" id="KAL0295357.1"/>
    </source>
</evidence>
<sequence>MKSGSVAEKVFEEESPPAPARGCRRSFQGVSGPGKGCPGRGEDLECGVV</sequence>
<dbReference type="EMBL" id="JACGWJ010000050">
    <property type="protein sequence ID" value="KAL0295357.1"/>
    <property type="molecule type" value="Genomic_DNA"/>
</dbReference>